<sequence>MKEVSKESGAKRKKSIPRKSTRKRQKMEEDAEKEELKGFLDIIPREEVPIEVESLSTKFPIVDWKTCVLTENFMYYQIFRGDGSSKNYKVLSEMLEDFDRQDVEELYRLVKESAEVEEMFERIISKGRRLEDLIQKKLDDLKDNHKFRGSFLVLMDMCILHLSNPYHKDLKKVATSFYVSNIPDSLDAKGLWKACVSYGRLVDAYIANKLSKRDSSTVNLVKLKDVDSMSNMYMICKNEGFLDLKIHHVGGLWIWIQFPSSLSCAKFQDNASMHCLYTSIKPTSPSFKVDERLIWVEINGLPLCAWGSNAFKKVAGMVGKFMFFEAEESTAMSSGRICISTRSHKFVSEKVHVEVHGENFEVHVHELGTWSINITDDSIDTSSHIDVNEIEKVTDSVEENSVDDLNDLNDTLIKWLMTCGEISILITRVAWLEVGLIDLPIGGRFYAWMNKTRTKLSKLDRLLISDEFLEILPDILGWASLENNNNDERILKSHEKLRSLKASIKQIDDGIATPSDHDTHMQLLQEIDKLDNFEALDLIQKAHLKWDIEGDENSKFFHGLINQKRRYQSIMHDGVWITDPIHIKELFLNFFKDKFHVHDSQVVFPPLVHSTHLCPLDSEYLENHVSLDEIKSAIWGCELRIGYGSLYSEFSIKRGLRQRDPLSPFIFVLVIEGLRCDLDNIIRVLHVFYLASGLKININKSNIYGIGVSDDEVSNMARNPGCAAGIFPFTYLGLPIGSNMNRISCWKTLIDRFQSRLSSSKASHLSIRGRLTLIKHLEEIHVTGYLEKKRTRLKLYTKIEEELCKQCFQKGSGFFQTGLGFERQDAYDEPIGDIEDKVDNPSPQDTHKSSHHLRFLALGWHLEEIHMSWAHLEKKWTRPRLYTKYLEEPRIQSVKTA</sequence>
<evidence type="ECO:0008006" key="4">
    <source>
        <dbReference type="Google" id="ProtNLM"/>
    </source>
</evidence>
<gene>
    <name evidence="2" type="ORF">Tco_0656543</name>
</gene>
<feature type="region of interest" description="Disordered" evidence="1">
    <location>
        <begin position="1"/>
        <end position="33"/>
    </location>
</feature>
<evidence type="ECO:0000313" key="2">
    <source>
        <dbReference type="EMBL" id="GJS61759.1"/>
    </source>
</evidence>
<reference evidence="2" key="1">
    <citation type="journal article" date="2022" name="Int. J. Mol. Sci.">
        <title>Draft Genome of Tanacetum Coccineum: Genomic Comparison of Closely Related Tanacetum-Family Plants.</title>
        <authorList>
            <person name="Yamashiro T."/>
            <person name="Shiraishi A."/>
            <person name="Nakayama K."/>
            <person name="Satake H."/>
        </authorList>
    </citation>
    <scope>NUCLEOTIDE SEQUENCE</scope>
</reference>
<keyword evidence="3" id="KW-1185">Reference proteome</keyword>
<dbReference type="Proteomes" id="UP001151760">
    <property type="component" value="Unassembled WGS sequence"/>
</dbReference>
<evidence type="ECO:0000313" key="3">
    <source>
        <dbReference type="Proteomes" id="UP001151760"/>
    </source>
</evidence>
<evidence type="ECO:0000256" key="1">
    <source>
        <dbReference type="SAM" id="MobiDB-lite"/>
    </source>
</evidence>
<organism evidence="2 3">
    <name type="scientific">Tanacetum coccineum</name>
    <dbReference type="NCBI Taxonomy" id="301880"/>
    <lineage>
        <taxon>Eukaryota</taxon>
        <taxon>Viridiplantae</taxon>
        <taxon>Streptophyta</taxon>
        <taxon>Embryophyta</taxon>
        <taxon>Tracheophyta</taxon>
        <taxon>Spermatophyta</taxon>
        <taxon>Magnoliopsida</taxon>
        <taxon>eudicotyledons</taxon>
        <taxon>Gunneridae</taxon>
        <taxon>Pentapetalae</taxon>
        <taxon>asterids</taxon>
        <taxon>campanulids</taxon>
        <taxon>Asterales</taxon>
        <taxon>Asteraceae</taxon>
        <taxon>Asteroideae</taxon>
        <taxon>Anthemideae</taxon>
        <taxon>Anthemidinae</taxon>
        <taxon>Tanacetum</taxon>
    </lineage>
</organism>
<dbReference type="PANTHER" id="PTHR33116:SF79">
    <property type="entry name" value="REVERSE TRANSCRIPTASE DOMAIN, ZINC FINGER, CCHC-TYPE-RELATED"/>
    <property type="match status" value="1"/>
</dbReference>
<dbReference type="PANTHER" id="PTHR33116">
    <property type="entry name" value="REVERSE TRANSCRIPTASE ZINC-BINDING DOMAIN-CONTAINING PROTEIN-RELATED-RELATED"/>
    <property type="match status" value="1"/>
</dbReference>
<proteinExistence type="predicted"/>
<reference evidence="2" key="2">
    <citation type="submission" date="2022-01" db="EMBL/GenBank/DDBJ databases">
        <authorList>
            <person name="Yamashiro T."/>
            <person name="Shiraishi A."/>
            <person name="Satake H."/>
            <person name="Nakayama K."/>
        </authorList>
    </citation>
    <scope>NUCLEOTIDE SEQUENCE</scope>
</reference>
<dbReference type="EMBL" id="BQNB010009314">
    <property type="protein sequence ID" value="GJS61759.1"/>
    <property type="molecule type" value="Genomic_DNA"/>
</dbReference>
<feature type="compositionally biased region" description="Basic and acidic residues" evidence="1">
    <location>
        <begin position="1"/>
        <end position="10"/>
    </location>
</feature>
<accession>A0ABQ4X928</accession>
<feature type="compositionally biased region" description="Basic residues" evidence="1">
    <location>
        <begin position="11"/>
        <end position="25"/>
    </location>
</feature>
<comment type="caution">
    <text evidence="2">The sequence shown here is derived from an EMBL/GenBank/DDBJ whole genome shotgun (WGS) entry which is preliminary data.</text>
</comment>
<name>A0ABQ4X928_9ASTR</name>
<protein>
    <recommendedName>
        <fullName evidence="4">Reverse transcriptase domain-containing protein</fullName>
    </recommendedName>
</protein>